<evidence type="ECO:0000256" key="1">
    <source>
        <dbReference type="SAM" id="MobiDB-lite"/>
    </source>
</evidence>
<organism evidence="3 4">
    <name type="scientific">Saccharopolyspora rectivirgula</name>
    <dbReference type="NCBI Taxonomy" id="28042"/>
    <lineage>
        <taxon>Bacteria</taxon>
        <taxon>Bacillati</taxon>
        <taxon>Actinomycetota</taxon>
        <taxon>Actinomycetes</taxon>
        <taxon>Pseudonocardiales</taxon>
        <taxon>Pseudonocardiaceae</taxon>
        <taxon>Saccharopolyspora</taxon>
    </lineage>
</organism>
<feature type="compositionally biased region" description="Pro residues" evidence="1">
    <location>
        <begin position="82"/>
        <end position="93"/>
    </location>
</feature>
<feature type="domain" description="Transglycosylase SLT" evidence="2">
    <location>
        <begin position="133"/>
        <end position="209"/>
    </location>
</feature>
<evidence type="ECO:0000313" key="3">
    <source>
        <dbReference type="EMBL" id="KEI44498.1"/>
    </source>
</evidence>
<dbReference type="EMBL" id="JNVU01000025">
    <property type="protein sequence ID" value="KEI44498.1"/>
    <property type="molecule type" value="Genomic_DNA"/>
</dbReference>
<dbReference type="Proteomes" id="UP000031419">
    <property type="component" value="Unassembled WGS sequence"/>
</dbReference>
<gene>
    <name evidence="3" type="ORF">GU90_10040</name>
</gene>
<dbReference type="InterPro" id="IPR023346">
    <property type="entry name" value="Lysozyme-like_dom_sf"/>
</dbReference>
<dbReference type="eggNOG" id="COG3953">
    <property type="taxonomic scope" value="Bacteria"/>
</dbReference>
<feature type="compositionally biased region" description="Low complexity" evidence="1">
    <location>
        <begin position="94"/>
        <end position="107"/>
    </location>
</feature>
<evidence type="ECO:0000259" key="2">
    <source>
        <dbReference type="Pfam" id="PF01464"/>
    </source>
</evidence>
<dbReference type="SUPFAM" id="SSF53955">
    <property type="entry name" value="Lysozyme-like"/>
    <property type="match status" value="1"/>
</dbReference>
<proteinExistence type="predicted"/>
<reference evidence="3 4" key="1">
    <citation type="submission" date="2014-06" db="EMBL/GenBank/DDBJ databases">
        <title>Saccharopolyspora rectivirgula DSM-43113 Genome sequencing.</title>
        <authorList>
            <person name="Barrera C."/>
            <person name="Millon L."/>
            <person name="Rognon B."/>
            <person name="Zaugg C."/>
            <person name="Monod M."/>
        </authorList>
    </citation>
    <scope>NUCLEOTIDE SEQUENCE [LARGE SCALE GENOMIC DNA]</scope>
    <source>
        <strain evidence="3 4">DSM 43113</strain>
    </source>
</reference>
<evidence type="ECO:0000313" key="4">
    <source>
        <dbReference type="Proteomes" id="UP000031419"/>
    </source>
</evidence>
<dbReference type="Pfam" id="PF01464">
    <property type="entry name" value="SLT"/>
    <property type="match status" value="1"/>
</dbReference>
<name>A0A073AXI4_9PSEU</name>
<comment type="caution">
    <text evidence="3">The sequence shown here is derived from an EMBL/GenBank/DDBJ whole genome shotgun (WGS) entry which is preliminary data.</text>
</comment>
<dbReference type="InterPro" id="IPR008258">
    <property type="entry name" value="Transglycosylase_SLT_dom_1"/>
</dbReference>
<protein>
    <recommendedName>
        <fullName evidence="2">Transglycosylase SLT domain-containing protein</fullName>
    </recommendedName>
</protein>
<sequence length="228" mass="23821">MSASRGRGSRGRSRPAQIGAALAAAGLLSSLATGLLQDGEPEVHNAAQSQQLAGSQPATPKQELRTNLKLGVQPDGLVPSDVPEPPKPAPAEPAPRAATTSSSAPTKSSKDPIDEWIDQAVAVLQKHGVPPEKINKKAIRTIIMHESGGNPRAVNNWDINAANGTPSIGLMQTIEPTFKSYALPGYTNIYDPVHNIVAATRYALDRYGSLSSVPGVSGLRSGGSYQGY</sequence>
<dbReference type="Gene3D" id="1.10.530.10">
    <property type="match status" value="1"/>
</dbReference>
<feature type="region of interest" description="Disordered" evidence="1">
    <location>
        <begin position="39"/>
        <end position="112"/>
    </location>
</feature>
<accession>A0A073AXI4</accession>
<keyword evidence="4" id="KW-1185">Reference proteome</keyword>
<dbReference type="STRING" id="28042.GU90_10040"/>
<dbReference type="CDD" id="cd13402">
    <property type="entry name" value="LT_TF-like"/>
    <property type="match status" value="1"/>
</dbReference>
<feature type="compositionally biased region" description="Polar residues" evidence="1">
    <location>
        <begin position="46"/>
        <end position="59"/>
    </location>
</feature>
<dbReference type="AlphaFoldDB" id="A0A073AXI4"/>